<dbReference type="EMBL" id="AEWT01000002">
    <property type="protein sequence ID" value="EGC71137.1"/>
    <property type="molecule type" value="Genomic_DNA"/>
</dbReference>
<comment type="cofactor">
    <cofactor evidence="1">
        <name>Mg(2+)</name>
        <dbReference type="ChEBI" id="CHEBI:18420"/>
    </cofactor>
</comment>
<dbReference type="Proteomes" id="UP000004835">
    <property type="component" value="Unassembled WGS sequence"/>
</dbReference>
<evidence type="ECO:0000256" key="4">
    <source>
        <dbReference type="ARBA" id="ARBA00022723"/>
    </source>
</evidence>
<proteinExistence type="inferred from homology"/>
<dbReference type="SUPFAM" id="SSF48576">
    <property type="entry name" value="Terpenoid synthases"/>
    <property type="match status" value="1"/>
</dbReference>
<evidence type="ECO:0000256" key="1">
    <source>
        <dbReference type="ARBA" id="ARBA00001946"/>
    </source>
</evidence>
<dbReference type="InterPro" id="IPR008949">
    <property type="entry name" value="Isoprenoid_synthase_dom_sf"/>
</dbReference>
<keyword evidence="4" id="KW-0479">Metal-binding</keyword>
<protein>
    <submittedName>
        <fullName evidence="7">Polyprenyl synthetase</fullName>
    </submittedName>
</protein>
<dbReference type="Gene3D" id="1.10.600.10">
    <property type="entry name" value="Farnesyl Diphosphate Synthase"/>
    <property type="match status" value="1"/>
</dbReference>
<dbReference type="PANTHER" id="PTHR12001:SF69">
    <property type="entry name" value="ALL TRANS-POLYPRENYL-DIPHOSPHATE SYNTHASE PDSS1"/>
    <property type="match status" value="1"/>
</dbReference>
<dbReference type="GO" id="GO:0004659">
    <property type="term" value="F:prenyltransferase activity"/>
    <property type="evidence" value="ECO:0007669"/>
    <property type="project" value="InterPro"/>
</dbReference>
<comment type="similarity">
    <text evidence="2 6">Belongs to the FPP/GGPP synthase family.</text>
</comment>
<evidence type="ECO:0000256" key="5">
    <source>
        <dbReference type="ARBA" id="ARBA00022842"/>
    </source>
</evidence>
<evidence type="ECO:0000256" key="3">
    <source>
        <dbReference type="ARBA" id="ARBA00022679"/>
    </source>
</evidence>
<dbReference type="InterPro" id="IPR000092">
    <property type="entry name" value="Polyprenyl_synt"/>
</dbReference>
<evidence type="ECO:0000313" key="8">
    <source>
        <dbReference type="Proteomes" id="UP000004835"/>
    </source>
</evidence>
<evidence type="ECO:0000313" key="7">
    <source>
        <dbReference type="EMBL" id="EGC71137.1"/>
    </source>
</evidence>
<dbReference type="InterPro" id="IPR033749">
    <property type="entry name" value="Polyprenyl_synt_CS"/>
</dbReference>
<dbReference type="PANTHER" id="PTHR12001">
    <property type="entry name" value="GERANYLGERANYL PYROPHOSPHATE SYNTHASE"/>
    <property type="match status" value="1"/>
</dbReference>
<evidence type="ECO:0000256" key="6">
    <source>
        <dbReference type="RuleBase" id="RU004466"/>
    </source>
</evidence>
<reference evidence="7 8" key="1">
    <citation type="submission" date="2011-01" db="EMBL/GenBank/DDBJ databases">
        <authorList>
            <person name="Muzny D."/>
            <person name="Qin X."/>
            <person name="Deng J."/>
            <person name="Jiang H."/>
            <person name="Liu Y."/>
            <person name="Qu J."/>
            <person name="Song X.-Z."/>
            <person name="Zhang L."/>
            <person name="Thornton R."/>
            <person name="Coyle M."/>
            <person name="Francisco L."/>
            <person name="Jackson L."/>
            <person name="Javaid M."/>
            <person name="Korchina V."/>
            <person name="Kovar C."/>
            <person name="Mata R."/>
            <person name="Mathew T."/>
            <person name="Ngo R."/>
            <person name="Nguyen L."/>
            <person name="Nguyen N."/>
            <person name="Okwuonu G."/>
            <person name="Ongeri F."/>
            <person name="Pham C."/>
            <person name="Simmons D."/>
            <person name="Wilczek-Boney K."/>
            <person name="Hale W."/>
            <person name="Jakkamsetti A."/>
            <person name="Pham P."/>
            <person name="Ruth R."/>
            <person name="San Lucas F."/>
            <person name="Warren J."/>
            <person name="Zhang J."/>
            <person name="Zhao Z."/>
            <person name="Zhou C."/>
            <person name="Zhu D."/>
            <person name="Lee S."/>
            <person name="Bess C."/>
            <person name="Blankenburg K."/>
            <person name="Forbes L."/>
            <person name="Fu Q."/>
            <person name="Gubbala S."/>
            <person name="Hirani K."/>
            <person name="Jayaseelan J.C."/>
            <person name="Lara F."/>
            <person name="Munidasa M."/>
            <person name="Palculict T."/>
            <person name="Patil S."/>
            <person name="Pu L.-L."/>
            <person name="Saada N."/>
            <person name="Tang L."/>
            <person name="Weissenberger G."/>
            <person name="Zhu Y."/>
            <person name="Hemphill L."/>
            <person name="Shang Y."/>
            <person name="Youmans B."/>
            <person name="Ayvaz T."/>
            <person name="Ross M."/>
            <person name="Santibanez J."/>
            <person name="Aqrawi P."/>
            <person name="Gross S."/>
            <person name="Joshi V."/>
            <person name="Fowler G."/>
            <person name="Nazareth L."/>
            <person name="Reid J."/>
            <person name="Worley K."/>
            <person name="Petrosino J."/>
            <person name="Highlander S."/>
            <person name="Gibbs R."/>
        </authorList>
    </citation>
    <scope>NUCLEOTIDE SEQUENCE [LARGE SCALE GENOMIC DNA]</scope>
    <source>
        <strain evidence="7 8">ATCC 12755</strain>
    </source>
</reference>
<comment type="caution">
    <text evidence="7">The sequence shown here is derived from an EMBL/GenBank/DDBJ whole genome shotgun (WGS) entry which is preliminary data.</text>
</comment>
<dbReference type="SFLD" id="SFLDS00005">
    <property type="entry name" value="Isoprenoid_Synthase_Type_I"/>
    <property type="match status" value="1"/>
</dbReference>
<dbReference type="Pfam" id="PF00348">
    <property type="entry name" value="polyprenyl_synt"/>
    <property type="match status" value="1"/>
</dbReference>
<accession>F0EFL2</accession>
<dbReference type="GO" id="GO:0046872">
    <property type="term" value="F:metal ion binding"/>
    <property type="evidence" value="ECO:0007669"/>
    <property type="project" value="UniProtKB-KW"/>
</dbReference>
<dbReference type="AlphaFoldDB" id="F0EFL2"/>
<sequence>MTVRKGYTMFDFWIDYPTIEQRLKTVCSIIEEHVTVRNKEIQDVLIDFTYSGGKMLRPALFFLFADLGDPHYKKTDQLTKIAASLEILHMATLIHDDIIDDSPLRRSQVTVQAKYGKDIAVYTGDLLFTQFFELLIESMNGSPFLKTNAQAMKRLLLGELDQMHTRYNIHESIDDYLQSINGKTAELFWLACLEGAHFGGLDTENQERAGEIGRNIGIAFQVFDDILDYTSDSGTLKKPILEDLAQGVYTLPLLFAKEQAPAAFAPYLNKKAALSLAEAQEVADLVVRYGGVEKARAFAVTYTQKALDDIDLLPEAPSKAKIRSLTELLLQRNY</sequence>
<keyword evidence="5" id="KW-0460">Magnesium</keyword>
<dbReference type="CDD" id="cd00685">
    <property type="entry name" value="Trans_IPPS_HT"/>
    <property type="match status" value="1"/>
</dbReference>
<dbReference type="GO" id="GO:0008299">
    <property type="term" value="P:isoprenoid biosynthetic process"/>
    <property type="evidence" value="ECO:0007669"/>
    <property type="project" value="InterPro"/>
</dbReference>
<name>F0EFL2_ENTCA</name>
<organism evidence="7 8">
    <name type="scientific">Enterococcus casseliflavus ATCC 12755</name>
    <dbReference type="NCBI Taxonomy" id="888066"/>
    <lineage>
        <taxon>Bacteria</taxon>
        <taxon>Bacillati</taxon>
        <taxon>Bacillota</taxon>
        <taxon>Bacilli</taxon>
        <taxon>Lactobacillales</taxon>
        <taxon>Enterococcaceae</taxon>
        <taxon>Enterococcus</taxon>
    </lineage>
</organism>
<keyword evidence="3 6" id="KW-0808">Transferase</keyword>
<dbReference type="PROSITE" id="PS00444">
    <property type="entry name" value="POLYPRENYL_SYNTHASE_2"/>
    <property type="match status" value="1"/>
</dbReference>
<dbReference type="HOGENOM" id="CLU_014015_2_0_9"/>
<evidence type="ECO:0000256" key="2">
    <source>
        <dbReference type="ARBA" id="ARBA00006706"/>
    </source>
</evidence>
<gene>
    <name evidence="7" type="ORF">HMPREF9087_0514</name>
</gene>